<comment type="caution">
    <text evidence="4">The sequence shown here is derived from an EMBL/GenBank/DDBJ whole genome shotgun (WGS) entry which is preliminary data.</text>
</comment>
<dbReference type="Gene3D" id="3.30.70.1880">
    <property type="entry name" value="Protein of unknown function DUF881"/>
    <property type="match status" value="1"/>
</dbReference>
<dbReference type="RefSeq" id="WP_309969556.1">
    <property type="nucleotide sequence ID" value="NZ_JAVDWH010000001.1"/>
</dbReference>
<keyword evidence="3" id="KW-0812">Transmembrane</keyword>
<evidence type="ECO:0000256" key="3">
    <source>
        <dbReference type="SAM" id="Phobius"/>
    </source>
</evidence>
<gene>
    <name evidence="4" type="ORF">J2X11_001716</name>
</gene>
<evidence type="ECO:0000256" key="2">
    <source>
        <dbReference type="SAM" id="Coils"/>
    </source>
</evidence>
<evidence type="ECO:0000313" key="4">
    <source>
        <dbReference type="EMBL" id="MDR7086877.1"/>
    </source>
</evidence>
<dbReference type="Proteomes" id="UP001257739">
    <property type="component" value="Unassembled WGS sequence"/>
</dbReference>
<dbReference type="Pfam" id="PF05949">
    <property type="entry name" value="DUF881"/>
    <property type="match status" value="1"/>
</dbReference>
<dbReference type="PANTHER" id="PTHR37313">
    <property type="entry name" value="UPF0749 PROTEIN RV1825"/>
    <property type="match status" value="1"/>
</dbReference>
<keyword evidence="3" id="KW-0472">Membrane</keyword>
<name>A0ABU1UNW5_9ACTN</name>
<reference evidence="4 5" key="1">
    <citation type="submission" date="2023-07" db="EMBL/GenBank/DDBJ databases">
        <title>Sorghum-associated microbial communities from plants grown in Nebraska, USA.</title>
        <authorList>
            <person name="Schachtman D."/>
        </authorList>
    </citation>
    <scope>NUCLEOTIDE SEQUENCE [LARGE SCALE GENOMIC DNA]</scope>
    <source>
        <strain evidence="4 5">BE248</strain>
    </source>
</reference>
<organism evidence="4 5">
    <name type="scientific">Aeromicrobium panaciterrae</name>
    <dbReference type="NCBI Taxonomy" id="363861"/>
    <lineage>
        <taxon>Bacteria</taxon>
        <taxon>Bacillati</taxon>
        <taxon>Actinomycetota</taxon>
        <taxon>Actinomycetes</taxon>
        <taxon>Propionibacteriales</taxon>
        <taxon>Nocardioidaceae</taxon>
        <taxon>Aeromicrobium</taxon>
    </lineage>
</organism>
<keyword evidence="3" id="KW-1133">Transmembrane helix</keyword>
<evidence type="ECO:0000313" key="5">
    <source>
        <dbReference type="Proteomes" id="UP001257739"/>
    </source>
</evidence>
<dbReference type="InterPro" id="IPR010273">
    <property type="entry name" value="DUF881"/>
</dbReference>
<keyword evidence="2" id="KW-0175">Coiled coil</keyword>
<feature type="transmembrane region" description="Helical" evidence="3">
    <location>
        <begin position="20"/>
        <end position="38"/>
    </location>
</feature>
<accession>A0ABU1UNW5</accession>
<feature type="coiled-coil region" evidence="2">
    <location>
        <begin position="54"/>
        <end position="81"/>
    </location>
</feature>
<evidence type="ECO:0000256" key="1">
    <source>
        <dbReference type="ARBA" id="ARBA00009108"/>
    </source>
</evidence>
<dbReference type="PANTHER" id="PTHR37313:SF2">
    <property type="entry name" value="UPF0749 PROTEIN YLXX"/>
    <property type="match status" value="1"/>
</dbReference>
<proteinExistence type="inferred from homology"/>
<sequence>MPEAPAEPSKNLLRKPSVSQVVVAILLGGLAFAITLQIKQSDTTDYSGVRGDELVELLKSLDSANERLDTQINDLTATRNDLLSSTKRSEEAERQAKERADQLGILAGTSGATGPGVRLLITDPDRAIDAPQLLDAVQELRDAGAEAIVINGVARVVAQTYFLDDDDTIRIGGLEVKRPFTIEAIGDPATMAEAANIRGGLVDRISNRGGTATVLKVEKITITALADVKSPEYARPTS</sequence>
<keyword evidence="5" id="KW-1185">Reference proteome</keyword>
<comment type="similarity">
    <text evidence="1">Belongs to the UPF0749 family.</text>
</comment>
<protein>
    <submittedName>
        <fullName evidence="4">Uncharacterized protein YlxW (UPF0749 family)</fullName>
    </submittedName>
</protein>
<dbReference type="EMBL" id="JAVDWH010000001">
    <property type="protein sequence ID" value="MDR7086877.1"/>
    <property type="molecule type" value="Genomic_DNA"/>
</dbReference>